<reference evidence="3 4" key="2">
    <citation type="submission" date="2018-03" db="EMBL/GenBank/DDBJ databases">
        <title>The ancient ancestry and fast evolution of plastids.</title>
        <authorList>
            <person name="Moore K.R."/>
            <person name="Magnabosco C."/>
            <person name="Momper L."/>
            <person name="Gold D.A."/>
            <person name="Bosak T."/>
            <person name="Fournier G.P."/>
        </authorList>
    </citation>
    <scope>NUCLEOTIDE SEQUENCE [LARGE SCALE GENOMIC DNA]</scope>
    <source>
        <strain evidence="3 4">ULC007</strain>
    </source>
</reference>
<evidence type="ECO:0000313" key="3">
    <source>
        <dbReference type="EMBL" id="PSB16831.1"/>
    </source>
</evidence>
<dbReference type="AlphaFoldDB" id="A0A2T1D8P9"/>
<reference evidence="3 4" key="1">
    <citation type="submission" date="2018-02" db="EMBL/GenBank/DDBJ databases">
        <authorList>
            <person name="Cohen D.B."/>
            <person name="Kent A.D."/>
        </authorList>
    </citation>
    <scope>NUCLEOTIDE SEQUENCE [LARGE SCALE GENOMIC DNA]</scope>
    <source>
        <strain evidence="3 4">ULC007</strain>
    </source>
</reference>
<keyword evidence="2" id="KW-0812">Transmembrane</keyword>
<dbReference type="Proteomes" id="UP000238634">
    <property type="component" value="Unassembled WGS sequence"/>
</dbReference>
<evidence type="ECO:0000313" key="4">
    <source>
        <dbReference type="Proteomes" id="UP000238634"/>
    </source>
</evidence>
<gene>
    <name evidence="3" type="ORF">C7B65_20415</name>
</gene>
<sequence length="272" mass="29626">MYSLDINFLNDRPEYKTDGARRAGRKTSTYVSDDRRPLYWGLAAGVFFPIALLALWGFLQVRNADLERQQVELDAQLGNLEAQKRDLALINAQIKQSTDETQALATVFNQIKPWSAMAQDIRDRLPPNVQIAGITQVDPAKTPAKPAVAGQAPAPVSGLIQIDGVANSFNDVNDFLLTLQQSNFLQSAQTKLISAELTDSQALQSLDLAGSKAGGSSANYETPKLPPRVKFSLQTALSEVPASELIRELDRKGAVGLVTRIEALKEKGVIKP</sequence>
<dbReference type="RefSeq" id="WP_073074546.1">
    <property type="nucleotide sequence ID" value="NZ_MPPI01000039.1"/>
</dbReference>
<feature type="transmembrane region" description="Helical" evidence="2">
    <location>
        <begin position="38"/>
        <end position="59"/>
    </location>
</feature>
<dbReference type="InterPro" id="IPR007813">
    <property type="entry name" value="PilN"/>
</dbReference>
<dbReference type="PANTHER" id="PTHR40278">
    <property type="entry name" value="DNA UTILIZATION PROTEIN HOFN"/>
    <property type="match status" value="1"/>
</dbReference>
<proteinExistence type="predicted"/>
<keyword evidence="1" id="KW-0175">Coiled coil</keyword>
<dbReference type="EMBL" id="PVWG01000036">
    <property type="protein sequence ID" value="PSB16831.1"/>
    <property type="molecule type" value="Genomic_DNA"/>
</dbReference>
<protein>
    <submittedName>
        <fullName evidence="3">Fimbrial protein</fullName>
    </submittedName>
</protein>
<keyword evidence="4" id="KW-1185">Reference proteome</keyword>
<dbReference type="PANTHER" id="PTHR40278:SF1">
    <property type="entry name" value="DNA UTILIZATION PROTEIN HOFN"/>
    <property type="match status" value="1"/>
</dbReference>
<evidence type="ECO:0000256" key="2">
    <source>
        <dbReference type="SAM" id="Phobius"/>
    </source>
</evidence>
<dbReference type="OrthoDB" id="422602at2"/>
<name>A0A2T1D8P9_9CYAN</name>
<comment type="caution">
    <text evidence="3">The sequence shown here is derived from an EMBL/GenBank/DDBJ whole genome shotgun (WGS) entry which is preliminary data.</text>
</comment>
<dbReference type="STRING" id="1920490.GCA_001895925_02107"/>
<organism evidence="3 4">
    <name type="scientific">Phormidesmis priestleyi ULC007</name>
    <dbReference type="NCBI Taxonomy" id="1920490"/>
    <lineage>
        <taxon>Bacteria</taxon>
        <taxon>Bacillati</taxon>
        <taxon>Cyanobacteriota</taxon>
        <taxon>Cyanophyceae</taxon>
        <taxon>Leptolyngbyales</taxon>
        <taxon>Leptolyngbyaceae</taxon>
        <taxon>Phormidesmis</taxon>
    </lineage>
</organism>
<dbReference type="InterPro" id="IPR052534">
    <property type="entry name" value="Extracell_DNA_Util/SecSys_Comp"/>
</dbReference>
<dbReference type="Pfam" id="PF05137">
    <property type="entry name" value="PilN"/>
    <property type="match status" value="1"/>
</dbReference>
<keyword evidence="2" id="KW-0472">Membrane</keyword>
<feature type="coiled-coil region" evidence="1">
    <location>
        <begin position="63"/>
        <end position="100"/>
    </location>
</feature>
<keyword evidence="2" id="KW-1133">Transmembrane helix</keyword>
<evidence type="ECO:0000256" key="1">
    <source>
        <dbReference type="SAM" id="Coils"/>
    </source>
</evidence>
<accession>A0A2T1D8P9</accession>